<dbReference type="AlphaFoldDB" id="A0A7H9BIM9"/>
<evidence type="ECO:0000313" key="2">
    <source>
        <dbReference type="Proteomes" id="UP000509597"/>
    </source>
</evidence>
<reference evidence="1 2" key="1">
    <citation type="submission" date="2020-07" db="EMBL/GenBank/DDBJ databases">
        <title>Complete genome sequence of Chitinibacter sp. 2T18.</title>
        <authorList>
            <person name="Bae J.-W."/>
            <person name="Choi J.-W."/>
        </authorList>
    </citation>
    <scope>NUCLEOTIDE SEQUENCE [LARGE SCALE GENOMIC DNA]</scope>
    <source>
        <strain evidence="1 2">2T18</strain>
    </source>
</reference>
<organism evidence="1 2">
    <name type="scientific">Chitinibacter bivalviorum</name>
    <dbReference type="NCBI Taxonomy" id="2739434"/>
    <lineage>
        <taxon>Bacteria</taxon>
        <taxon>Pseudomonadati</taxon>
        <taxon>Pseudomonadota</taxon>
        <taxon>Betaproteobacteria</taxon>
        <taxon>Neisseriales</taxon>
        <taxon>Chitinibacteraceae</taxon>
        <taxon>Chitinibacter</taxon>
    </lineage>
</organism>
<dbReference type="EMBL" id="CP058627">
    <property type="protein sequence ID" value="QLG88146.1"/>
    <property type="molecule type" value="Genomic_DNA"/>
</dbReference>
<keyword evidence="2" id="KW-1185">Reference proteome</keyword>
<dbReference type="KEGG" id="chiz:HQ393_07685"/>
<evidence type="ECO:0008006" key="3">
    <source>
        <dbReference type="Google" id="ProtNLM"/>
    </source>
</evidence>
<accession>A0A7H9BIM9</accession>
<evidence type="ECO:0000313" key="1">
    <source>
        <dbReference type="EMBL" id="QLG88146.1"/>
    </source>
</evidence>
<sequence length="112" mass="12109">MSFQRSAGSGKQKIDGFHVGEVEVHPGQTLKVDGFVYGDIKIHAGASVRIDGFVLGNIINLGGDFHINGFVLGRKIQARTEDDGLRVINPSKALAKTQAKLPAMLARLIERK</sequence>
<proteinExistence type="predicted"/>
<protein>
    <recommendedName>
        <fullName evidence="3">Polymer-forming cytoskeletal protein</fullName>
    </recommendedName>
</protein>
<gene>
    <name evidence="1" type="ORF">HQ393_07685</name>
</gene>
<dbReference type="Proteomes" id="UP000509597">
    <property type="component" value="Chromosome"/>
</dbReference>
<dbReference type="RefSeq" id="WP_179358225.1">
    <property type="nucleotide sequence ID" value="NZ_CP058627.1"/>
</dbReference>
<name>A0A7H9BIM9_9NEIS</name>